<reference evidence="1 2" key="1">
    <citation type="submission" date="2017-03" db="EMBL/GenBank/DDBJ databases">
        <title>The genome sequence of Candidatus Rickettsiella viridis.</title>
        <authorList>
            <person name="Nikoh N."/>
            <person name="Tsuchida T."/>
            <person name="Yamaguchi K."/>
            <person name="Maeda T."/>
            <person name="Shigenobu S."/>
            <person name="Fukatsu T."/>
        </authorList>
    </citation>
    <scope>NUCLEOTIDE SEQUENCE [LARGE SCALE GENOMIC DNA]</scope>
    <source>
        <strain evidence="1 2">Ap-RA04</strain>
    </source>
</reference>
<accession>A0A2Z5UUX5</accession>
<evidence type="ECO:0000313" key="1">
    <source>
        <dbReference type="EMBL" id="BBB15369.1"/>
    </source>
</evidence>
<sequence>MILYFKGEEDFINSVWATEPLKTLVNLSDPPTNQAKIPGFPFSMLVYNPLIDPTIYRPYMLKKFYEELNQIADDLIAGKEVKL</sequence>
<keyword evidence="2" id="KW-1185">Reference proteome</keyword>
<gene>
    <name evidence="1" type="ORF">RVIR1_08870</name>
</gene>
<dbReference type="EMBL" id="AP018005">
    <property type="protein sequence ID" value="BBB15369.1"/>
    <property type="molecule type" value="Genomic_DNA"/>
</dbReference>
<protein>
    <submittedName>
        <fullName evidence="1">Uncharacterized protein</fullName>
    </submittedName>
</protein>
<name>A0A2Z5UUX5_9COXI</name>
<organism evidence="1 2">
    <name type="scientific">Candidatus Rickettsiella viridis</name>
    <dbReference type="NCBI Taxonomy" id="676208"/>
    <lineage>
        <taxon>Bacteria</taxon>
        <taxon>Pseudomonadati</taxon>
        <taxon>Pseudomonadota</taxon>
        <taxon>Gammaproteobacteria</taxon>
        <taxon>Legionellales</taxon>
        <taxon>Coxiellaceae</taxon>
        <taxon>Rickettsiella</taxon>
    </lineage>
</organism>
<evidence type="ECO:0000313" key="2">
    <source>
        <dbReference type="Proteomes" id="UP000282483"/>
    </source>
</evidence>
<dbReference type="KEGG" id="rvi:RVIR1_08870"/>
<dbReference type="AlphaFoldDB" id="A0A2Z5UUX5"/>
<proteinExistence type="predicted"/>
<dbReference type="Proteomes" id="UP000282483">
    <property type="component" value="Chromosome"/>
</dbReference>